<evidence type="ECO:0000313" key="2">
    <source>
        <dbReference type="Proteomes" id="UP000233491"/>
    </source>
</evidence>
<organism evidence="1 2">
    <name type="scientific">Pleomorphomonas diazotrophica</name>
    <dbReference type="NCBI Taxonomy" id="1166257"/>
    <lineage>
        <taxon>Bacteria</taxon>
        <taxon>Pseudomonadati</taxon>
        <taxon>Pseudomonadota</taxon>
        <taxon>Alphaproteobacteria</taxon>
        <taxon>Hyphomicrobiales</taxon>
        <taxon>Pleomorphomonadaceae</taxon>
        <taxon>Pleomorphomonas</taxon>
    </lineage>
</organism>
<protein>
    <submittedName>
        <fullName evidence="1">Uncharacterized protein</fullName>
    </submittedName>
</protein>
<dbReference type="RefSeq" id="WP_101290615.1">
    <property type="nucleotide sequence ID" value="NZ_FOUQ01000015.1"/>
</dbReference>
<evidence type="ECO:0000313" key="1">
    <source>
        <dbReference type="EMBL" id="PKR87876.1"/>
    </source>
</evidence>
<reference evidence="1 2" key="1">
    <citation type="submission" date="2017-12" db="EMBL/GenBank/DDBJ databases">
        <title>Anaerobic carbon monoxide metabolism by Pleomorphomonas carboxyditropha sp. nov., a new mesophilic hydrogenogenic carboxidotroph.</title>
        <authorList>
            <person name="Esquivel-Elizondo S."/>
            <person name="Krajmalnik-Brown R."/>
        </authorList>
    </citation>
    <scope>NUCLEOTIDE SEQUENCE [LARGE SCALE GENOMIC DNA]</scope>
    <source>
        <strain evidence="1 2">R5-392</strain>
    </source>
</reference>
<sequence length="242" mass="26464">MGVLKSCSLAVLGVVAGVWTAGVSIAEERHFGTPEEAITAYIEGVKANDFDAVLATTAVDRMSKGFDFVAFAKRLNAITYSTAMPTTDPFFIAINKQIYTINVARHLQYLTYSLMTNSDVLKGVTVSLANNPTAADDIYTVVQAKRLAGLSIAKIGIPYPEDFKSDRLQVNFTKQAKIYGADIRTERVVLLSFDGLNYMIGFSLFRYGDDWLIDDQISSLAGTDTLGTATRMTPDDFEALTH</sequence>
<keyword evidence="2" id="KW-1185">Reference proteome</keyword>
<comment type="caution">
    <text evidence="1">The sequence shown here is derived from an EMBL/GenBank/DDBJ whole genome shotgun (WGS) entry which is preliminary data.</text>
</comment>
<proteinExistence type="predicted"/>
<dbReference type="EMBL" id="PJNW01000015">
    <property type="protein sequence ID" value="PKR87876.1"/>
    <property type="molecule type" value="Genomic_DNA"/>
</dbReference>
<dbReference type="AlphaFoldDB" id="A0A1I4W4R4"/>
<accession>A0A1I4W4R4</accession>
<gene>
    <name evidence="1" type="ORF">CXZ10_17265</name>
</gene>
<dbReference type="OrthoDB" id="8449673at2"/>
<dbReference type="Proteomes" id="UP000233491">
    <property type="component" value="Unassembled WGS sequence"/>
</dbReference>
<name>A0A1I4W4R4_9HYPH</name>